<feature type="signal peptide" evidence="6">
    <location>
        <begin position="1"/>
        <end position="24"/>
    </location>
</feature>
<sequence length="348" mass="39911">MKKYLSLSAILIVIALLTGCSSNNGEKVYVYNWGEYIDPETIELFEEETGIKVIMDEFDTNEEMYPKIQAGAINYDVVCPSDYMIQKMIENDLLYELNFDNIPNIKYIDPKHLENSEEFDPGNKYSVPYCWGTVGILYNKTMVDEPVDSWGIIFDEKYSGEILMMDSVRDAFGIALKYLGYDLNSTNEAELEEAKALLQKQYPLVQAYVVDQVRDKMIGDEAALGVIYSGEAIYTSRENPNLEYVVPKEGSNVWIDSWVIPKNSKNKENAEAFINFMCDPEIALMNFEYITYSSPNLGAWELIEDETIKNSPVAYPPDDILNLCTPYRYLGEEIESLYIQKWNEVKGE</sequence>
<dbReference type="CDD" id="cd13663">
    <property type="entry name" value="PBP2_PotD_PotF_like_2"/>
    <property type="match status" value="1"/>
</dbReference>
<evidence type="ECO:0000256" key="3">
    <source>
        <dbReference type="ARBA" id="ARBA00022729"/>
    </source>
</evidence>
<dbReference type="PROSITE" id="PS51257">
    <property type="entry name" value="PROKAR_LIPOPROTEIN"/>
    <property type="match status" value="1"/>
</dbReference>
<dbReference type="PIRSF" id="PIRSF019574">
    <property type="entry name" value="Periplasmic_polyamine_BP"/>
    <property type="match status" value="1"/>
</dbReference>
<keyword evidence="3 6" id="KW-0732">Signal</keyword>
<reference evidence="8" key="1">
    <citation type="submission" date="2015-09" db="EMBL/GenBank/DDBJ databases">
        <authorList>
            <person name="Wibberg D."/>
        </authorList>
    </citation>
    <scope>NUCLEOTIDE SEQUENCE [LARGE SCALE GENOMIC DNA]</scope>
    <source>
        <strain evidence="8">SD1D</strain>
    </source>
</reference>
<dbReference type="GO" id="GO:0019808">
    <property type="term" value="F:polyamine binding"/>
    <property type="evidence" value="ECO:0007669"/>
    <property type="project" value="InterPro"/>
</dbReference>
<keyword evidence="4" id="KW-0574">Periplasm</keyword>
<keyword evidence="2" id="KW-0813">Transport</keyword>
<dbReference type="SUPFAM" id="SSF53850">
    <property type="entry name" value="Periplasmic binding protein-like II"/>
    <property type="match status" value="1"/>
</dbReference>
<organism evidence="7 8">
    <name type="scientific">Herbinix luporum</name>
    <dbReference type="NCBI Taxonomy" id="1679721"/>
    <lineage>
        <taxon>Bacteria</taxon>
        <taxon>Bacillati</taxon>
        <taxon>Bacillota</taxon>
        <taxon>Clostridia</taxon>
        <taxon>Lachnospirales</taxon>
        <taxon>Lachnospiraceae</taxon>
        <taxon>Herbinix</taxon>
    </lineage>
</organism>
<dbReference type="GO" id="GO:0015846">
    <property type="term" value="P:polyamine transport"/>
    <property type="evidence" value="ECO:0007669"/>
    <property type="project" value="InterPro"/>
</dbReference>
<feature type="binding site" evidence="5">
    <location>
        <position position="83"/>
    </location>
    <ligand>
        <name>spermidine</name>
        <dbReference type="ChEBI" id="CHEBI:57834"/>
    </ligand>
</feature>
<dbReference type="InterPro" id="IPR006059">
    <property type="entry name" value="SBP"/>
</dbReference>
<evidence type="ECO:0000256" key="4">
    <source>
        <dbReference type="ARBA" id="ARBA00022764"/>
    </source>
</evidence>
<accession>A0A0K8J458</accession>
<dbReference type="Gene3D" id="3.40.190.10">
    <property type="entry name" value="Periplasmic binding protein-like II"/>
    <property type="match status" value="2"/>
</dbReference>
<evidence type="ECO:0000256" key="5">
    <source>
        <dbReference type="PIRSR" id="PIRSR019574-1"/>
    </source>
</evidence>
<dbReference type="Proteomes" id="UP000196053">
    <property type="component" value="Chromosome I"/>
</dbReference>
<dbReference type="GO" id="GO:0042597">
    <property type="term" value="C:periplasmic space"/>
    <property type="evidence" value="ECO:0007669"/>
    <property type="project" value="UniProtKB-SubCell"/>
</dbReference>
<feature type="chain" id="PRO_5039537448" evidence="6">
    <location>
        <begin position="25"/>
        <end position="348"/>
    </location>
</feature>
<gene>
    <name evidence="7" type="ORF">SD1D_0709</name>
</gene>
<comment type="subcellular location">
    <subcellularLocation>
        <location evidence="1">Periplasm</location>
    </subcellularLocation>
</comment>
<feature type="binding site" evidence="5">
    <location>
        <position position="35"/>
    </location>
    <ligand>
        <name>spermidine</name>
        <dbReference type="ChEBI" id="CHEBI:57834"/>
    </ligand>
</feature>
<name>A0A0K8J458_9FIRM</name>
<evidence type="ECO:0000313" key="8">
    <source>
        <dbReference type="Proteomes" id="UP000196053"/>
    </source>
</evidence>
<dbReference type="KEGG" id="hsd:SD1D_0709"/>
<evidence type="ECO:0000256" key="1">
    <source>
        <dbReference type="ARBA" id="ARBA00004418"/>
    </source>
</evidence>
<dbReference type="OrthoDB" id="9769319at2"/>
<dbReference type="PRINTS" id="PR00909">
    <property type="entry name" value="SPERMDNBNDNG"/>
</dbReference>
<evidence type="ECO:0000256" key="2">
    <source>
        <dbReference type="ARBA" id="ARBA00022448"/>
    </source>
</evidence>
<dbReference type="Pfam" id="PF13416">
    <property type="entry name" value="SBP_bac_8"/>
    <property type="match status" value="1"/>
</dbReference>
<dbReference type="InterPro" id="IPR001188">
    <property type="entry name" value="Sperm_putr-bd"/>
</dbReference>
<evidence type="ECO:0000313" key="7">
    <source>
        <dbReference type="EMBL" id="CUH92257.1"/>
    </source>
</evidence>
<dbReference type="PANTHER" id="PTHR30222:SF17">
    <property type="entry name" value="SPERMIDINE_PUTRESCINE-BINDING PERIPLASMIC PROTEIN"/>
    <property type="match status" value="1"/>
</dbReference>
<dbReference type="PANTHER" id="PTHR30222">
    <property type="entry name" value="SPERMIDINE/PUTRESCINE-BINDING PERIPLASMIC PROTEIN"/>
    <property type="match status" value="1"/>
</dbReference>
<evidence type="ECO:0000256" key="6">
    <source>
        <dbReference type="SAM" id="SignalP"/>
    </source>
</evidence>
<keyword evidence="8" id="KW-1185">Reference proteome</keyword>
<proteinExistence type="predicted"/>
<dbReference type="EMBL" id="LN879430">
    <property type="protein sequence ID" value="CUH92257.1"/>
    <property type="molecule type" value="Genomic_DNA"/>
</dbReference>
<protein>
    <submittedName>
        <fullName evidence="7">Putative secreted protein</fullName>
    </submittedName>
</protein>
<dbReference type="AlphaFoldDB" id="A0A0K8J458"/>